<dbReference type="InterPro" id="IPR036890">
    <property type="entry name" value="HATPase_C_sf"/>
</dbReference>
<dbReference type="InterPro" id="IPR052016">
    <property type="entry name" value="Bact_Sigma-Reg"/>
</dbReference>
<dbReference type="AlphaFoldDB" id="A0A7X9XAI3"/>
<feature type="domain" description="PPM-type phosphatase" evidence="3">
    <location>
        <begin position="187"/>
        <end position="402"/>
    </location>
</feature>
<dbReference type="Pfam" id="PF13581">
    <property type="entry name" value="HATPase_c_2"/>
    <property type="match status" value="1"/>
</dbReference>
<dbReference type="PANTHER" id="PTHR43156:SF2">
    <property type="entry name" value="STAGE II SPORULATION PROTEIN E"/>
    <property type="match status" value="1"/>
</dbReference>
<organism evidence="4 5">
    <name type="scientific">Flammeovirga aprica JL-4</name>
    <dbReference type="NCBI Taxonomy" id="694437"/>
    <lineage>
        <taxon>Bacteria</taxon>
        <taxon>Pseudomonadati</taxon>
        <taxon>Bacteroidota</taxon>
        <taxon>Cytophagia</taxon>
        <taxon>Cytophagales</taxon>
        <taxon>Flammeovirgaceae</taxon>
        <taxon>Flammeovirga</taxon>
    </lineage>
</organism>
<keyword evidence="1" id="KW-0378">Hydrolase</keyword>
<evidence type="ECO:0000256" key="2">
    <source>
        <dbReference type="SAM" id="Coils"/>
    </source>
</evidence>
<comment type="caution">
    <text evidence="4">The sequence shown here is derived from an EMBL/GenBank/DDBJ whole genome shotgun (WGS) entry which is preliminary data.</text>
</comment>
<dbReference type="Proteomes" id="UP000576082">
    <property type="component" value="Unassembled WGS sequence"/>
</dbReference>
<name>A0A7X9XAI3_9BACT</name>
<dbReference type="PANTHER" id="PTHR43156">
    <property type="entry name" value="STAGE II SPORULATION PROTEIN E-RELATED"/>
    <property type="match status" value="1"/>
</dbReference>
<sequence length="544" mass="61630">MMHQPFSRQKIANEQDVVSLRKKVYQAFLICYDDNSFSVKIATMLSSLLKKIITDHQHIFLDTDVFVVGDYVKNARIRIFDPFYAISKDIPDLYLHQTSLSVKDDALELIIDRNFPLTRLEDALVTFNERSRDELLTELQSKNKDLQESYESLKRAKDNNARMESELAVGKNIQMSMLPTDFPSNEFIDLHAKLLPAREVGGDFYDFQIIEENCLYFVVGDVSGKGVPAALLMAMTKSLLRSVAITEHSTHLIITHVNNEIARENKNNMFVTIFLGLLNMKTGELTYTNAGHNPTYILSEDADPIKLSDRHGPVVGALEGFEYSESTIQLSSGQMVFAYTDGVTEAQNIHRELYSDLRLEKLIDSIKNKPIESLVNTVIEDVGLHEKESEQADDITVLCAKYTKRSNPDFSVSFPAVFEEKEQLTPQINSFFEDHKYPASFAQKVQIVLDELVSNIINYATKQEKSTDIQLYIYLLENKNGIKIQIIDNGIPFNPLEKEAPDITLSVEDRPIGGLGIHIVKSLASNIDYARTDSQNKITLLLKI</sequence>
<evidence type="ECO:0000256" key="1">
    <source>
        <dbReference type="ARBA" id="ARBA00022801"/>
    </source>
</evidence>
<protein>
    <submittedName>
        <fullName evidence="4">SpoIIE family protein phosphatase</fullName>
    </submittedName>
</protein>
<evidence type="ECO:0000259" key="3">
    <source>
        <dbReference type="PROSITE" id="PS51746"/>
    </source>
</evidence>
<dbReference type="EMBL" id="JABANE010000045">
    <property type="protein sequence ID" value="NME69644.1"/>
    <property type="molecule type" value="Genomic_DNA"/>
</dbReference>
<dbReference type="RefSeq" id="WP_169657909.1">
    <property type="nucleotide sequence ID" value="NZ_JABANE010000045.1"/>
</dbReference>
<dbReference type="SMART" id="SM00331">
    <property type="entry name" value="PP2C_SIG"/>
    <property type="match status" value="1"/>
</dbReference>
<dbReference type="InterPro" id="IPR001932">
    <property type="entry name" value="PPM-type_phosphatase-like_dom"/>
</dbReference>
<reference evidence="4 5" key="1">
    <citation type="submission" date="2020-04" db="EMBL/GenBank/DDBJ databases">
        <title>Flammeovirga sp. SR4, a novel species isolated from seawater.</title>
        <authorList>
            <person name="Wang X."/>
        </authorList>
    </citation>
    <scope>NUCLEOTIDE SEQUENCE [LARGE SCALE GENOMIC DNA]</scope>
    <source>
        <strain evidence="4 5">ATCC 23126</strain>
    </source>
</reference>
<dbReference type="CDD" id="cd16936">
    <property type="entry name" value="HATPase_RsbW-like"/>
    <property type="match status" value="1"/>
</dbReference>
<dbReference type="SUPFAM" id="SSF81606">
    <property type="entry name" value="PP2C-like"/>
    <property type="match status" value="1"/>
</dbReference>
<dbReference type="InterPro" id="IPR003594">
    <property type="entry name" value="HATPase_dom"/>
</dbReference>
<accession>A0A7X9XAI3</accession>
<dbReference type="Gene3D" id="3.60.40.10">
    <property type="entry name" value="PPM-type phosphatase domain"/>
    <property type="match status" value="1"/>
</dbReference>
<dbReference type="PROSITE" id="PS51746">
    <property type="entry name" value="PPM_2"/>
    <property type="match status" value="1"/>
</dbReference>
<keyword evidence="2" id="KW-0175">Coiled coil</keyword>
<evidence type="ECO:0000313" key="5">
    <source>
        <dbReference type="Proteomes" id="UP000576082"/>
    </source>
</evidence>
<dbReference type="InterPro" id="IPR036457">
    <property type="entry name" value="PPM-type-like_dom_sf"/>
</dbReference>
<evidence type="ECO:0000313" key="4">
    <source>
        <dbReference type="EMBL" id="NME69644.1"/>
    </source>
</evidence>
<gene>
    <name evidence="4" type="ORF">HHU12_16820</name>
</gene>
<dbReference type="GO" id="GO:0016791">
    <property type="term" value="F:phosphatase activity"/>
    <property type="evidence" value="ECO:0007669"/>
    <property type="project" value="TreeGrafter"/>
</dbReference>
<feature type="coiled-coil region" evidence="2">
    <location>
        <begin position="136"/>
        <end position="166"/>
    </location>
</feature>
<keyword evidence="5" id="KW-1185">Reference proteome</keyword>
<dbReference type="Gene3D" id="3.30.565.10">
    <property type="entry name" value="Histidine kinase-like ATPase, C-terminal domain"/>
    <property type="match status" value="1"/>
</dbReference>
<dbReference type="Pfam" id="PF07228">
    <property type="entry name" value="SpoIIE"/>
    <property type="match status" value="1"/>
</dbReference>
<dbReference type="SUPFAM" id="SSF55874">
    <property type="entry name" value="ATPase domain of HSP90 chaperone/DNA topoisomerase II/histidine kinase"/>
    <property type="match status" value="1"/>
</dbReference>
<proteinExistence type="predicted"/>